<evidence type="ECO:0000313" key="4">
    <source>
        <dbReference type="Proteomes" id="UP001566132"/>
    </source>
</evidence>
<reference evidence="3 4" key="1">
    <citation type="submission" date="2024-05" db="EMBL/GenBank/DDBJ databases">
        <title>Genetic variation in Jamaican populations of the coffee berry borer (Hypothenemus hampei).</title>
        <authorList>
            <person name="Errbii M."/>
            <person name="Myrie A."/>
        </authorList>
    </citation>
    <scope>NUCLEOTIDE SEQUENCE [LARGE SCALE GENOMIC DNA]</scope>
    <source>
        <strain evidence="3">JA-Hopewell-2020-01-JO</strain>
        <tissue evidence="3">Whole body</tissue>
    </source>
</reference>
<feature type="region of interest" description="Disordered" evidence="1">
    <location>
        <begin position="1"/>
        <end position="86"/>
    </location>
</feature>
<organism evidence="3 4">
    <name type="scientific">Hypothenemus hampei</name>
    <name type="common">Coffee berry borer</name>
    <dbReference type="NCBI Taxonomy" id="57062"/>
    <lineage>
        <taxon>Eukaryota</taxon>
        <taxon>Metazoa</taxon>
        <taxon>Ecdysozoa</taxon>
        <taxon>Arthropoda</taxon>
        <taxon>Hexapoda</taxon>
        <taxon>Insecta</taxon>
        <taxon>Pterygota</taxon>
        <taxon>Neoptera</taxon>
        <taxon>Endopterygota</taxon>
        <taxon>Coleoptera</taxon>
        <taxon>Polyphaga</taxon>
        <taxon>Cucujiformia</taxon>
        <taxon>Curculionidae</taxon>
        <taxon>Scolytinae</taxon>
        <taxon>Hypothenemus</taxon>
    </lineage>
</organism>
<protein>
    <recommendedName>
        <fullName evidence="2">ARF7 effector protein C-terminal domain-containing protein</fullName>
    </recommendedName>
</protein>
<evidence type="ECO:0000259" key="2">
    <source>
        <dbReference type="Pfam" id="PF14949"/>
    </source>
</evidence>
<feature type="compositionally biased region" description="Polar residues" evidence="1">
    <location>
        <begin position="22"/>
        <end position="37"/>
    </location>
</feature>
<accession>A0ABD1F288</accession>
<evidence type="ECO:0000313" key="3">
    <source>
        <dbReference type="EMBL" id="KAL1509363.1"/>
    </source>
</evidence>
<dbReference type="PANTHER" id="PTHR46536:SF3">
    <property type="entry name" value="ARF7 EFFECTOR PROTEIN C-TERMINAL DOMAIN-CONTAINING PROTEIN"/>
    <property type="match status" value="1"/>
</dbReference>
<name>A0ABD1F288_HYPHA</name>
<gene>
    <name evidence="3" type="ORF">ABEB36_004117</name>
</gene>
<evidence type="ECO:0000256" key="1">
    <source>
        <dbReference type="SAM" id="MobiDB-lite"/>
    </source>
</evidence>
<comment type="caution">
    <text evidence="3">The sequence shown here is derived from an EMBL/GenBank/DDBJ whole genome shotgun (WGS) entry which is preliminary data.</text>
</comment>
<dbReference type="Proteomes" id="UP001566132">
    <property type="component" value="Unassembled WGS sequence"/>
</dbReference>
<dbReference type="AlphaFoldDB" id="A0ABD1F288"/>
<dbReference type="EMBL" id="JBDJPC010000003">
    <property type="protein sequence ID" value="KAL1509363.1"/>
    <property type="molecule type" value="Genomic_DNA"/>
</dbReference>
<dbReference type="InterPro" id="IPR029264">
    <property type="entry name" value="ARF7EP_C"/>
</dbReference>
<feature type="domain" description="ARF7 effector protein C-terminal" evidence="2">
    <location>
        <begin position="48"/>
        <end position="140"/>
    </location>
</feature>
<keyword evidence="4" id="KW-1185">Reference proteome</keyword>
<feature type="compositionally biased region" description="Acidic residues" evidence="1">
    <location>
        <begin position="1"/>
        <end position="10"/>
    </location>
</feature>
<sequence length="159" mass="18249">MEHEAWEEESVFTKDNRIARKSTIQPPSASSTYSTRRQAARNASKAISASSFEKSMESFNPDMSQREKRKISKKFNPPATRRPAGSLYDEKGIHIATGLDLCDCLTDKCPGCWFECPKCKSRKCGPECRVFRKYMVDYIEFHGYDKTIKNSFQPKTVEK</sequence>
<dbReference type="Pfam" id="PF14949">
    <property type="entry name" value="ARF7EP_C"/>
    <property type="match status" value="1"/>
</dbReference>
<proteinExistence type="predicted"/>
<dbReference type="PANTHER" id="PTHR46536">
    <property type="entry name" value="ARL14 EFFECTOR PROTEIN"/>
    <property type="match status" value="1"/>
</dbReference>
<feature type="compositionally biased region" description="Polar residues" evidence="1">
    <location>
        <begin position="45"/>
        <end position="63"/>
    </location>
</feature>